<dbReference type="Proteomes" id="UP000199119">
    <property type="component" value="Unassembled WGS sequence"/>
</dbReference>
<proteinExistence type="predicted"/>
<dbReference type="EMBL" id="FONX01000032">
    <property type="protein sequence ID" value="SFF32924.1"/>
    <property type="molecule type" value="Genomic_DNA"/>
</dbReference>
<organism evidence="1 2">
    <name type="scientific">Paracidovorax wautersii</name>
    <dbReference type="NCBI Taxonomy" id="1177982"/>
    <lineage>
        <taxon>Bacteria</taxon>
        <taxon>Pseudomonadati</taxon>
        <taxon>Pseudomonadota</taxon>
        <taxon>Betaproteobacteria</taxon>
        <taxon>Burkholderiales</taxon>
        <taxon>Comamonadaceae</taxon>
        <taxon>Paracidovorax</taxon>
    </lineage>
</organism>
<accession>A0A1I2HS23</accession>
<keyword evidence="2" id="KW-1185">Reference proteome</keyword>
<gene>
    <name evidence="1" type="ORF">SAMN04489711_1325</name>
</gene>
<dbReference type="STRING" id="1177982.SAMN04489711_1325"/>
<dbReference type="AlphaFoldDB" id="A0A1I2HS23"/>
<sequence>MQRDTSLARNIMVSSAEGLQNLHSRAHILHRAQSFLELASSDMARQLELLLIAMELGIMPVRIDIVSKSDAAIGPSVH</sequence>
<reference evidence="2" key="1">
    <citation type="submission" date="2016-10" db="EMBL/GenBank/DDBJ databases">
        <authorList>
            <person name="Varghese N."/>
            <person name="Submissions S."/>
        </authorList>
    </citation>
    <scope>NUCLEOTIDE SEQUENCE [LARGE SCALE GENOMIC DNA]</scope>
    <source>
        <strain evidence="2">DSM 27981</strain>
    </source>
</reference>
<evidence type="ECO:0000313" key="2">
    <source>
        <dbReference type="Proteomes" id="UP000199119"/>
    </source>
</evidence>
<evidence type="ECO:0000313" key="1">
    <source>
        <dbReference type="EMBL" id="SFF32924.1"/>
    </source>
</evidence>
<name>A0A1I2HS23_9BURK</name>
<protein>
    <submittedName>
        <fullName evidence="1">Uncharacterized protein</fullName>
    </submittedName>
</protein>